<evidence type="ECO:0000256" key="4">
    <source>
        <dbReference type="ARBA" id="ARBA00022519"/>
    </source>
</evidence>
<evidence type="ECO:0000256" key="1">
    <source>
        <dbReference type="ARBA" id="ARBA00004651"/>
    </source>
</evidence>
<feature type="transmembrane region" description="Helical" evidence="8">
    <location>
        <begin position="310"/>
        <end position="330"/>
    </location>
</feature>
<feature type="transmembrane region" description="Helical" evidence="8">
    <location>
        <begin position="229"/>
        <end position="248"/>
    </location>
</feature>
<keyword evidence="7 8" id="KW-0472">Membrane</keyword>
<keyword evidence="9" id="KW-0762">Sugar transport</keyword>
<dbReference type="Proteomes" id="UP000272729">
    <property type="component" value="Unassembled WGS sequence"/>
</dbReference>
<evidence type="ECO:0000256" key="5">
    <source>
        <dbReference type="ARBA" id="ARBA00022692"/>
    </source>
</evidence>
<keyword evidence="3" id="KW-1003">Cell membrane</keyword>
<reference evidence="9 10" key="1">
    <citation type="submission" date="2018-10" db="EMBL/GenBank/DDBJ databases">
        <title>Sequencing the genomes of 1000 actinobacteria strains.</title>
        <authorList>
            <person name="Klenk H.-P."/>
        </authorList>
    </citation>
    <scope>NUCLEOTIDE SEQUENCE [LARGE SCALE GENOMIC DNA]</scope>
    <source>
        <strain evidence="9 10">DSM 43911</strain>
    </source>
</reference>
<proteinExistence type="predicted"/>
<feature type="transmembrane region" description="Helical" evidence="8">
    <location>
        <begin position="260"/>
        <end position="278"/>
    </location>
</feature>
<keyword evidence="10" id="KW-1185">Reference proteome</keyword>
<evidence type="ECO:0000256" key="8">
    <source>
        <dbReference type="SAM" id="Phobius"/>
    </source>
</evidence>
<feature type="transmembrane region" description="Helical" evidence="8">
    <location>
        <begin position="285"/>
        <end position="304"/>
    </location>
</feature>
<dbReference type="CDD" id="cd06579">
    <property type="entry name" value="TM_PBP1_transp_AraH_like"/>
    <property type="match status" value="1"/>
</dbReference>
<dbReference type="GO" id="GO:0005886">
    <property type="term" value="C:plasma membrane"/>
    <property type="evidence" value="ECO:0007669"/>
    <property type="project" value="UniProtKB-SubCell"/>
</dbReference>
<sequence>MTKALTRPSAAVAGPPKFRLGRYQDLALVPAIVVLLIVGAVVSPIFLTADNLVAVLQQQSELSLLVLGQTLILIAGKMDLSLESTIGIAPALAIALVIPAASNGLGIELPAWTAIPVCLLVGALIGGLNGFLILKLGLSGFMVTLGMLTMLRGLQEALTKGQTLFDVPESFLYLGATTWLGLPAAVWICVVLFAAGIFVLGYLRQGRSLYAVGGNKEAARAAGIRVDRVVWAVLIIGGVLAAIAGVLMTGRLGTVAVSQGSGMIFKVFAAAVIGGISLQGGKGTLFGALSGVLMLGLVENILRLLSVSGFYINASYGAVIILALVVTRLATGKVQE</sequence>
<feature type="transmembrane region" description="Helical" evidence="8">
    <location>
        <begin position="82"/>
        <end position="101"/>
    </location>
</feature>
<dbReference type="AlphaFoldDB" id="A0A495XHQ1"/>
<keyword evidence="2" id="KW-0813">Transport</keyword>
<protein>
    <submittedName>
        <fullName evidence="9">Simple sugar transport system permease protein/ribose transport system permease protein</fullName>
    </submittedName>
</protein>
<gene>
    <name evidence="9" type="ORF">DFJ66_4397</name>
</gene>
<evidence type="ECO:0000256" key="6">
    <source>
        <dbReference type="ARBA" id="ARBA00022989"/>
    </source>
</evidence>
<dbReference type="OrthoDB" id="3468954at2"/>
<dbReference type="PANTHER" id="PTHR32196">
    <property type="entry name" value="ABC TRANSPORTER PERMEASE PROTEIN YPHD-RELATED-RELATED"/>
    <property type="match status" value="1"/>
</dbReference>
<dbReference type="GO" id="GO:0022857">
    <property type="term" value="F:transmembrane transporter activity"/>
    <property type="evidence" value="ECO:0007669"/>
    <property type="project" value="InterPro"/>
</dbReference>
<keyword evidence="6 8" id="KW-1133">Transmembrane helix</keyword>
<dbReference type="Pfam" id="PF02653">
    <property type="entry name" value="BPD_transp_2"/>
    <property type="match status" value="1"/>
</dbReference>
<accession>A0A495XHQ1</accession>
<feature type="transmembrane region" description="Helical" evidence="8">
    <location>
        <begin position="107"/>
        <end position="125"/>
    </location>
</feature>
<feature type="transmembrane region" description="Helical" evidence="8">
    <location>
        <begin position="171"/>
        <end position="200"/>
    </location>
</feature>
<evidence type="ECO:0000256" key="3">
    <source>
        <dbReference type="ARBA" id="ARBA00022475"/>
    </source>
</evidence>
<dbReference type="RefSeq" id="WP_121223489.1">
    <property type="nucleotide sequence ID" value="NZ_JBIUBA010000020.1"/>
</dbReference>
<comment type="caution">
    <text evidence="9">The sequence shown here is derived from an EMBL/GenBank/DDBJ whole genome shotgun (WGS) entry which is preliminary data.</text>
</comment>
<evidence type="ECO:0000313" key="10">
    <source>
        <dbReference type="Proteomes" id="UP000272729"/>
    </source>
</evidence>
<feature type="transmembrane region" description="Helical" evidence="8">
    <location>
        <begin position="26"/>
        <end position="47"/>
    </location>
</feature>
<keyword evidence="4" id="KW-0997">Cell inner membrane</keyword>
<dbReference type="PANTHER" id="PTHR32196:SF21">
    <property type="entry name" value="ABC TRANSPORTER PERMEASE PROTEIN YPHD-RELATED"/>
    <property type="match status" value="1"/>
</dbReference>
<organism evidence="9 10">
    <name type="scientific">Saccharothrix variisporea</name>
    <dbReference type="NCBI Taxonomy" id="543527"/>
    <lineage>
        <taxon>Bacteria</taxon>
        <taxon>Bacillati</taxon>
        <taxon>Actinomycetota</taxon>
        <taxon>Actinomycetes</taxon>
        <taxon>Pseudonocardiales</taxon>
        <taxon>Pseudonocardiaceae</taxon>
        <taxon>Saccharothrix</taxon>
    </lineage>
</organism>
<comment type="subcellular location">
    <subcellularLocation>
        <location evidence="1">Cell membrane</location>
        <topology evidence="1">Multi-pass membrane protein</topology>
    </subcellularLocation>
</comment>
<dbReference type="InterPro" id="IPR001851">
    <property type="entry name" value="ABC_transp_permease"/>
</dbReference>
<keyword evidence="5 8" id="KW-0812">Transmembrane</keyword>
<dbReference type="EMBL" id="RBXR01000001">
    <property type="protein sequence ID" value="RKT71118.1"/>
    <property type="molecule type" value="Genomic_DNA"/>
</dbReference>
<evidence type="ECO:0000313" key="9">
    <source>
        <dbReference type="EMBL" id="RKT71118.1"/>
    </source>
</evidence>
<evidence type="ECO:0000256" key="7">
    <source>
        <dbReference type="ARBA" id="ARBA00023136"/>
    </source>
</evidence>
<evidence type="ECO:0000256" key="2">
    <source>
        <dbReference type="ARBA" id="ARBA00022448"/>
    </source>
</evidence>
<name>A0A495XHQ1_9PSEU</name>